<reference evidence="3" key="1">
    <citation type="submission" date="2020-09" db="EMBL/GenBank/DDBJ databases">
        <title>New species isolated from human feces.</title>
        <authorList>
            <person name="Kitahara M."/>
            <person name="Shigeno Y."/>
            <person name="Shime M."/>
            <person name="Matsumoto Y."/>
            <person name="Nakamura S."/>
            <person name="Motooka D."/>
            <person name="Fukuoka S."/>
            <person name="Nishikawa H."/>
            <person name="Benno Y."/>
        </authorList>
    </citation>
    <scope>NUCLEOTIDE SEQUENCE</scope>
    <source>
        <strain evidence="3">MM50</strain>
    </source>
</reference>
<evidence type="ECO:0000256" key="1">
    <source>
        <dbReference type="SAM" id="MobiDB-lite"/>
    </source>
</evidence>
<feature type="compositionally biased region" description="Pro residues" evidence="1">
    <location>
        <begin position="219"/>
        <end position="239"/>
    </location>
</feature>
<dbReference type="Gene3D" id="2.60.200.20">
    <property type="match status" value="1"/>
</dbReference>
<dbReference type="InterPro" id="IPR050923">
    <property type="entry name" value="Cell_Proc_Reg/RNA_Proc"/>
</dbReference>
<dbReference type="Pfam" id="PF19909">
    <property type="entry name" value="DUF6382"/>
    <property type="match status" value="1"/>
</dbReference>
<dbReference type="InterPro" id="IPR000253">
    <property type="entry name" value="FHA_dom"/>
</dbReference>
<feature type="region of interest" description="Disordered" evidence="1">
    <location>
        <begin position="270"/>
        <end position="323"/>
    </location>
</feature>
<dbReference type="Pfam" id="PF00498">
    <property type="entry name" value="FHA"/>
    <property type="match status" value="1"/>
</dbReference>
<protein>
    <recommendedName>
        <fullName evidence="2">FHA domain-containing protein</fullName>
    </recommendedName>
</protein>
<accession>A0A810Q403</accession>
<dbReference type="SMART" id="SM00240">
    <property type="entry name" value="FHA"/>
    <property type="match status" value="1"/>
</dbReference>
<evidence type="ECO:0000313" key="3">
    <source>
        <dbReference type="EMBL" id="BCK81275.1"/>
    </source>
</evidence>
<dbReference type="InterPro" id="IPR008984">
    <property type="entry name" value="SMAD_FHA_dom_sf"/>
</dbReference>
<evidence type="ECO:0000259" key="2">
    <source>
        <dbReference type="PROSITE" id="PS50006"/>
    </source>
</evidence>
<dbReference type="EMBL" id="AP023418">
    <property type="protein sequence ID" value="BCK81275.1"/>
    <property type="molecule type" value="Genomic_DNA"/>
</dbReference>
<proteinExistence type="predicted"/>
<dbReference type="PANTHER" id="PTHR23308">
    <property type="entry name" value="NUCLEAR INHIBITOR OF PROTEIN PHOSPHATASE-1"/>
    <property type="match status" value="1"/>
</dbReference>
<name>A0A810Q403_9FIRM</name>
<dbReference type="SUPFAM" id="SSF49879">
    <property type="entry name" value="SMAD/FHA domain"/>
    <property type="match status" value="1"/>
</dbReference>
<dbReference type="InterPro" id="IPR045962">
    <property type="entry name" value="DUF6382"/>
</dbReference>
<dbReference type="KEGG" id="vcop:MM50RIKEN_10380"/>
<organism evidence="3 4">
    <name type="scientific">Vescimonas coprocola</name>
    <dbReference type="NCBI Taxonomy" id="2714355"/>
    <lineage>
        <taxon>Bacteria</taxon>
        <taxon>Bacillati</taxon>
        <taxon>Bacillota</taxon>
        <taxon>Clostridia</taxon>
        <taxon>Eubacteriales</taxon>
        <taxon>Oscillospiraceae</taxon>
        <taxon>Vescimonas</taxon>
    </lineage>
</organism>
<dbReference type="RefSeq" id="WP_213542026.1">
    <property type="nucleotide sequence ID" value="NZ_AP023418.1"/>
</dbReference>
<feature type="compositionally biased region" description="Low complexity" evidence="1">
    <location>
        <begin position="270"/>
        <end position="282"/>
    </location>
</feature>
<dbReference type="PROSITE" id="PS50006">
    <property type="entry name" value="FHA_DOMAIN"/>
    <property type="match status" value="1"/>
</dbReference>
<sequence length="505" mass="55095">MDFSYENQGANTYLVYEIKEGDSIDTLSLGMLTNNSIPGLTRALFTQMDEKRYIKYNVSSKVSMQQFFGGVVNRKRLLGVFNGITEGFLSAEDYMIDTSSIVLDPEYIFADVTTCAAALICLPIASAEGKEPDLGAFFKSVVVNAQTDPAEDSDHVAKILNFLNSSSVFSLPGFKKLLDDLRNEPSAPTVTVEVKKIPNGQPSVGAPAVPPVQKTAPVHVPPAQPIITPAVPPAVPQPPQQQTQESPKEEMSLLHLLTHYSKENKALYDQQKAAQKGKPKQAVSKPSKPAKTERPANQSAKSQSFAVPGVEQKGSAPSFAIPGQSAPAVQPVIQTPPQPKPQIPVTPVVQQPAAVQPVQIPVQPPVQTIPMVQTGEKMDFGNTTILNGGGRVGETTVLNNASQQSRRIAPYLIRSRNHEEIAVNKPQFRIGKERSYVDYFIGDNPAISRSHATIITRENTYFIVDTNSTNHTYVDGKMIQPNTEVPIQQGTKIRLGNEDFEFKLR</sequence>
<gene>
    <name evidence="3" type="ORF">MM50RIKEN_10380</name>
</gene>
<dbReference type="Proteomes" id="UP000681035">
    <property type="component" value="Chromosome"/>
</dbReference>
<evidence type="ECO:0000313" key="4">
    <source>
        <dbReference type="Proteomes" id="UP000681035"/>
    </source>
</evidence>
<dbReference type="CDD" id="cd00060">
    <property type="entry name" value="FHA"/>
    <property type="match status" value="1"/>
</dbReference>
<keyword evidence="4" id="KW-1185">Reference proteome</keyword>
<feature type="domain" description="FHA" evidence="2">
    <location>
        <begin position="428"/>
        <end position="479"/>
    </location>
</feature>
<feature type="region of interest" description="Disordered" evidence="1">
    <location>
        <begin position="198"/>
        <end position="249"/>
    </location>
</feature>
<feature type="compositionally biased region" description="Polar residues" evidence="1">
    <location>
        <begin position="295"/>
        <end position="305"/>
    </location>
</feature>
<dbReference type="AlphaFoldDB" id="A0A810Q403"/>